<dbReference type="GO" id="GO:0032259">
    <property type="term" value="P:methylation"/>
    <property type="evidence" value="ECO:0007669"/>
    <property type="project" value="UniProtKB-KW"/>
</dbReference>
<dbReference type="GO" id="GO:0003908">
    <property type="term" value="F:methylated-DNA-[protein]-cysteine S-methyltransferase activity"/>
    <property type="evidence" value="ECO:0007669"/>
    <property type="project" value="UniProtKB-EC"/>
</dbReference>
<dbReference type="CDD" id="cd06445">
    <property type="entry name" value="ATase"/>
    <property type="match status" value="1"/>
</dbReference>
<dbReference type="EMBL" id="JBEXAC010000002">
    <property type="protein sequence ID" value="MET6998923.1"/>
    <property type="molecule type" value="Genomic_DNA"/>
</dbReference>
<dbReference type="RefSeq" id="WP_354661490.1">
    <property type="nucleotide sequence ID" value="NZ_JBEXAC010000002.1"/>
</dbReference>
<accession>A0ABV2T7C3</accession>
<dbReference type="Gene3D" id="1.10.10.10">
    <property type="entry name" value="Winged helix-like DNA-binding domain superfamily/Winged helix DNA-binding domain"/>
    <property type="match status" value="1"/>
</dbReference>
<dbReference type="PANTHER" id="PTHR42942">
    <property type="entry name" value="6-O-METHYLGUANINE DNA METHYLTRANSFERASE"/>
    <property type="match status" value="1"/>
</dbReference>
<evidence type="ECO:0000313" key="4">
    <source>
        <dbReference type="EMBL" id="MET6998923.1"/>
    </source>
</evidence>
<sequence length="137" mass="15155">MKKYPQKKEKNSLPGEEKNSSEAAKPASFFEVVYKLVRKVPKGRVTTYGAIAEAAGIRLSARMVGWAMNGAGRVRPAVPAHRVVNRNGMLSGKQHFATPTLMEELLAQEGIIVKNDKIENFKAVYWEPGSPKTKSKK</sequence>
<dbReference type="InterPro" id="IPR036388">
    <property type="entry name" value="WH-like_DNA-bd_sf"/>
</dbReference>
<keyword evidence="4" id="KW-0808">Transferase</keyword>
<keyword evidence="5" id="KW-1185">Reference proteome</keyword>
<dbReference type="Pfam" id="PF01035">
    <property type="entry name" value="DNA_binding_1"/>
    <property type="match status" value="1"/>
</dbReference>
<organism evidence="4 5">
    <name type="scientific">Chitinophaga defluvii</name>
    <dbReference type="NCBI Taxonomy" id="3163343"/>
    <lineage>
        <taxon>Bacteria</taxon>
        <taxon>Pseudomonadati</taxon>
        <taxon>Bacteroidota</taxon>
        <taxon>Chitinophagia</taxon>
        <taxon>Chitinophagales</taxon>
        <taxon>Chitinophagaceae</taxon>
        <taxon>Chitinophaga</taxon>
    </lineage>
</organism>
<keyword evidence="1" id="KW-0227">DNA damage</keyword>
<name>A0ABV2T7C3_9BACT</name>
<evidence type="ECO:0000256" key="1">
    <source>
        <dbReference type="ARBA" id="ARBA00022763"/>
    </source>
</evidence>
<dbReference type="EC" id="2.1.1.63" evidence="4"/>
<comment type="caution">
    <text evidence="4">The sequence shown here is derived from an EMBL/GenBank/DDBJ whole genome shotgun (WGS) entry which is preliminary data.</text>
</comment>
<dbReference type="InterPro" id="IPR036217">
    <property type="entry name" value="MethylDNA_cys_MeTrfase_DNAb"/>
</dbReference>
<dbReference type="InterPro" id="IPR052520">
    <property type="entry name" value="ATL_DNA_repair"/>
</dbReference>
<evidence type="ECO:0000313" key="5">
    <source>
        <dbReference type="Proteomes" id="UP001549749"/>
    </source>
</evidence>
<dbReference type="Proteomes" id="UP001549749">
    <property type="component" value="Unassembled WGS sequence"/>
</dbReference>
<keyword evidence="4" id="KW-0489">Methyltransferase</keyword>
<feature type="region of interest" description="Disordered" evidence="2">
    <location>
        <begin position="1"/>
        <end position="22"/>
    </location>
</feature>
<feature type="domain" description="Methylated-DNA-[protein]-cysteine S-methyltransferase DNA binding" evidence="3">
    <location>
        <begin position="29"/>
        <end position="111"/>
    </location>
</feature>
<proteinExistence type="predicted"/>
<feature type="compositionally biased region" description="Basic and acidic residues" evidence="2">
    <location>
        <begin position="1"/>
        <end position="20"/>
    </location>
</feature>
<protein>
    <submittedName>
        <fullName evidence="4">MGMT family protein</fullName>
        <ecNumber evidence="4">2.1.1.63</ecNumber>
    </submittedName>
</protein>
<dbReference type="InterPro" id="IPR014048">
    <property type="entry name" value="MethylDNA_cys_MeTrfase_DNA-bd"/>
</dbReference>
<reference evidence="4 5" key="1">
    <citation type="submission" date="2024-06" db="EMBL/GenBank/DDBJ databases">
        <title>Chitinophaga defluvii sp. nov., isolated from municipal sewage.</title>
        <authorList>
            <person name="Zhang L."/>
        </authorList>
    </citation>
    <scope>NUCLEOTIDE SEQUENCE [LARGE SCALE GENOMIC DNA]</scope>
    <source>
        <strain evidence="4 5">H8</strain>
    </source>
</reference>
<evidence type="ECO:0000256" key="2">
    <source>
        <dbReference type="SAM" id="MobiDB-lite"/>
    </source>
</evidence>
<evidence type="ECO:0000259" key="3">
    <source>
        <dbReference type="Pfam" id="PF01035"/>
    </source>
</evidence>
<dbReference type="PANTHER" id="PTHR42942:SF1">
    <property type="entry name" value="ALKYLTRANSFERASE-LIKE PROTEIN 1"/>
    <property type="match status" value="1"/>
</dbReference>
<gene>
    <name evidence="4" type="ORF">ABR189_16175</name>
</gene>
<dbReference type="SUPFAM" id="SSF46767">
    <property type="entry name" value="Methylated DNA-protein cysteine methyltransferase, C-terminal domain"/>
    <property type="match status" value="1"/>
</dbReference>